<comment type="caution">
    <text evidence="2">The sequence shown here is derived from an EMBL/GenBank/DDBJ whole genome shotgun (WGS) entry which is preliminary data.</text>
</comment>
<dbReference type="PANTHER" id="PTHR11142">
    <property type="entry name" value="PSEUDOURIDYLATE SYNTHASE"/>
    <property type="match status" value="1"/>
</dbReference>
<dbReference type="Proteomes" id="UP001058974">
    <property type="component" value="Chromosome 4"/>
</dbReference>
<keyword evidence="1" id="KW-0413">Isomerase</keyword>
<proteinExistence type="predicted"/>
<accession>A0A9D4X7X8</accession>
<evidence type="ECO:0008006" key="4">
    <source>
        <dbReference type="Google" id="ProtNLM"/>
    </source>
</evidence>
<dbReference type="Gramene" id="Psat04G0075900-T4">
    <property type="protein sequence ID" value="KAI5415443.1"/>
    <property type="gene ID" value="KIW84_040759"/>
</dbReference>
<dbReference type="InterPro" id="IPR001406">
    <property type="entry name" value="PsdUridine_synth_TruA"/>
</dbReference>
<dbReference type="InterPro" id="IPR020103">
    <property type="entry name" value="PsdUridine_synth_cat_dom_sf"/>
</dbReference>
<dbReference type="EMBL" id="JAMSHJ010000004">
    <property type="protein sequence ID" value="KAI5415443.1"/>
    <property type="molecule type" value="Genomic_DNA"/>
</dbReference>
<dbReference type="GO" id="GO:0160147">
    <property type="term" value="F:tRNA pseudouridine(38-40) synthase activity"/>
    <property type="evidence" value="ECO:0007669"/>
    <property type="project" value="UniProtKB-EC"/>
</dbReference>
<organism evidence="2 3">
    <name type="scientific">Pisum sativum</name>
    <name type="common">Garden pea</name>
    <name type="synonym">Lathyrus oleraceus</name>
    <dbReference type="NCBI Taxonomy" id="3888"/>
    <lineage>
        <taxon>Eukaryota</taxon>
        <taxon>Viridiplantae</taxon>
        <taxon>Streptophyta</taxon>
        <taxon>Embryophyta</taxon>
        <taxon>Tracheophyta</taxon>
        <taxon>Spermatophyta</taxon>
        <taxon>Magnoliopsida</taxon>
        <taxon>eudicotyledons</taxon>
        <taxon>Gunneridae</taxon>
        <taxon>Pentapetalae</taxon>
        <taxon>rosids</taxon>
        <taxon>fabids</taxon>
        <taxon>Fabales</taxon>
        <taxon>Fabaceae</taxon>
        <taxon>Papilionoideae</taxon>
        <taxon>50 kb inversion clade</taxon>
        <taxon>NPAAA clade</taxon>
        <taxon>Hologalegina</taxon>
        <taxon>IRL clade</taxon>
        <taxon>Fabeae</taxon>
        <taxon>Lathyrus</taxon>
    </lineage>
</organism>
<sequence length="105" mass="11453">MNCATAATALASPLPSPTSLLSLNSSDVVEVKPNQNGYKWRLVLAYDGTRYSGWQYQESPPTVQCAVEKALIQTTKLQRKDLQLVGASRTDAGVHAWGCTFFYAV</sequence>
<dbReference type="AlphaFoldDB" id="A0A9D4X7X8"/>
<name>A0A9D4X7X8_PEA</name>
<dbReference type="GO" id="GO:0003723">
    <property type="term" value="F:RNA binding"/>
    <property type="evidence" value="ECO:0007669"/>
    <property type="project" value="InterPro"/>
</dbReference>
<protein>
    <recommendedName>
        <fullName evidence="4">tRNA pseudouridine synthase</fullName>
    </recommendedName>
</protein>
<evidence type="ECO:0000256" key="1">
    <source>
        <dbReference type="ARBA" id="ARBA00023235"/>
    </source>
</evidence>
<evidence type="ECO:0000313" key="2">
    <source>
        <dbReference type="EMBL" id="KAI5415443.1"/>
    </source>
</evidence>
<reference evidence="2 3" key="1">
    <citation type="journal article" date="2022" name="Nat. Genet.">
        <title>Improved pea reference genome and pan-genome highlight genomic features and evolutionary characteristics.</title>
        <authorList>
            <person name="Yang T."/>
            <person name="Liu R."/>
            <person name="Luo Y."/>
            <person name="Hu S."/>
            <person name="Wang D."/>
            <person name="Wang C."/>
            <person name="Pandey M.K."/>
            <person name="Ge S."/>
            <person name="Xu Q."/>
            <person name="Li N."/>
            <person name="Li G."/>
            <person name="Huang Y."/>
            <person name="Saxena R.K."/>
            <person name="Ji Y."/>
            <person name="Li M."/>
            <person name="Yan X."/>
            <person name="He Y."/>
            <person name="Liu Y."/>
            <person name="Wang X."/>
            <person name="Xiang C."/>
            <person name="Varshney R.K."/>
            <person name="Ding H."/>
            <person name="Gao S."/>
            <person name="Zong X."/>
        </authorList>
    </citation>
    <scope>NUCLEOTIDE SEQUENCE [LARGE SCALE GENOMIC DNA]</scope>
    <source>
        <strain evidence="2 3">cv. Zhongwan 6</strain>
    </source>
</reference>
<dbReference type="Gene3D" id="3.30.70.580">
    <property type="entry name" value="Pseudouridine synthase I, catalytic domain, N-terminal subdomain"/>
    <property type="match status" value="1"/>
</dbReference>
<keyword evidence="3" id="KW-1185">Reference proteome</keyword>
<evidence type="ECO:0000313" key="3">
    <source>
        <dbReference type="Proteomes" id="UP001058974"/>
    </source>
</evidence>
<dbReference type="PANTHER" id="PTHR11142:SF0">
    <property type="entry name" value="TRNA PSEUDOURIDINE SYNTHASE-LIKE 1"/>
    <property type="match status" value="1"/>
</dbReference>
<dbReference type="GO" id="GO:0031119">
    <property type="term" value="P:tRNA pseudouridine synthesis"/>
    <property type="evidence" value="ECO:0007669"/>
    <property type="project" value="TreeGrafter"/>
</dbReference>
<dbReference type="SUPFAM" id="SSF55120">
    <property type="entry name" value="Pseudouridine synthase"/>
    <property type="match status" value="1"/>
</dbReference>
<gene>
    <name evidence="2" type="ORF">KIW84_040759</name>
</gene>
<dbReference type="InterPro" id="IPR020094">
    <property type="entry name" value="TruA/RsuA/RluB/E/F_N"/>
</dbReference>